<evidence type="ECO:0000256" key="2">
    <source>
        <dbReference type="ARBA" id="ARBA00022737"/>
    </source>
</evidence>
<gene>
    <name evidence="6" type="ORF">F1721_20765</name>
</gene>
<feature type="repeat" description="WD" evidence="3">
    <location>
        <begin position="1274"/>
        <end position="1314"/>
    </location>
</feature>
<feature type="repeat" description="WD" evidence="3">
    <location>
        <begin position="786"/>
        <end position="816"/>
    </location>
</feature>
<organism evidence="6 7">
    <name type="scientific">Saccharopolyspora hirsuta</name>
    <dbReference type="NCBI Taxonomy" id="1837"/>
    <lineage>
        <taxon>Bacteria</taxon>
        <taxon>Bacillati</taxon>
        <taxon>Actinomycetota</taxon>
        <taxon>Actinomycetes</taxon>
        <taxon>Pseudonocardiales</taxon>
        <taxon>Pseudonocardiaceae</taxon>
        <taxon>Saccharopolyspora</taxon>
    </lineage>
</organism>
<dbReference type="InterPro" id="IPR024977">
    <property type="entry name" value="Apc4-like_WD40_dom"/>
</dbReference>
<evidence type="ECO:0000313" key="7">
    <source>
        <dbReference type="Proteomes" id="UP000323946"/>
    </source>
</evidence>
<feature type="repeat" description="WD" evidence="3">
    <location>
        <begin position="1432"/>
        <end position="1472"/>
    </location>
</feature>
<keyword evidence="2" id="KW-0677">Repeat</keyword>
<feature type="domain" description="Novel STAND NTPase 1" evidence="5">
    <location>
        <begin position="129"/>
        <end position="532"/>
    </location>
</feature>
<reference evidence="6 7" key="1">
    <citation type="submission" date="2019-09" db="EMBL/GenBank/DDBJ databases">
        <title>Draft genome sequence of the thermophilic Saccharopolyspora hirsuta VKM Ac-666T.</title>
        <authorList>
            <person name="Lobastova T.G."/>
            <person name="Fokina V."/>
            <person name="Bragin E.Y."/>
            <person name="Shtratnikova V.Y."/>
            <person name="Starodumova I.P."/>
            <person name="Tarlachkov S.V."/>
            <person name="Donova M.V."/>
        </authorList>
    </citation>
    <scope>NUCLEOTIDE SEQUENCE [LARGE SCALE GENOMIC DNA]</scope>
    <source>
        <strain evidence="6 7">VKM Ac-666</strain>
    </source>
</reference>
<feature type="domain" description="Anaphase-promoting complex subunit 4-like WD40" evidence="4">
    <location>
        <begin position="1429"/>
        <end position="1487"/>
    </location>
</feature>
<feature type="repeat" description="WD" evidence="3">
    <location>
        <begin position="1081"/>
        <end position="1114"/>
    </location>
</feature>
<dbReference type="InterPro" id="IPR019775">
    <property type="entry name" value="WD40_repeat_CS"/>
</dbReference>
<comment type="caution">
    <text evidence="6">The sequence shown here is derived from an EMBL/GenBank/DDBJ whole genome shotgun (WGS) entry which is preliminary data.</text>
</comment>
<evidence type="ECO:0000259" key="4">
    <source>
        <dbReference type="Pfam" id="PF12894"/>
    </source>
</evidence>
<dbReference type="Gene3D" id="2.130.10.10">
    <property type="entry name" value="YVTN repeat-like/Quinoprotein amine dehydrogenase"/>
    <property type="match status" value="5"/>
</dbReference>
<dbReference type="SUPFAM" id="SSF52540">
    <property type="entry name" value="P-loop containing nucleoside triphosphate hydrolases"/>
    <property type="match status" value="1"/>
</dbReference>
<feature type="repeat" description="WD" evidence="3">
    <location>
        <begin position="1473"/>
        <end position="1513"/>
    </location>
</feature>
<evidence type="ECO:0000259" key="5">
    <source>
        <dbReference type="Pfam" id="PF20703"/>
    </source>
</evidence>
<dbReference type="SMART" id="SM00320">
    <property type="entry name" value="WD40"/>
    <property type="match status" value="17"/>
</dbReference>
<dbReference type="Pfam" id="PF00400">
    <property type="entry name" value="WD40"/>
    <property type="match status" value="4"/>
</dbReference>
<dbReference type="Pfam" id="PF12894">
    <property type="entry name" value="ANAPC4_WD40"/>
    <property type="match status" value="1"/>
</dbReference>
<dbReference type="InterPro" id="IPR049052">
    <property type="entry name" value="nSTAND1"/>
</dbReference>
<dbReference type="SUPFAM" id="SSF82171">
    <property type="entry name" value="DPP6 N-terminal domain-like"/>
    <property type="match status" value="1"/>
</dbReference>
<keyword evidence="7" id="KW-1185">Reference proteome</keyword>
<name>A0A5M7BPB2_SACHI</name>
<dbReference type="InterPro" id="IPR015943">
    <property type="entry name" value="WD40/YVTN_repeat-like_dom_sf"/>
</dbReference>
<evidence type="ECO:0000256" key="3">
    <source>
        <dbReference type="PROSITE-ProRule" id="PRU00221"/>
    </source>
</evidence>
<dbReference type="PROSITE" id="PS00678">
    <property type="entry name" value="WD_REPEATS_1"/>
    <property type="match status" value="1"/>
</dbReference>
<evidence type="ECO:0000256" key="1">
    <source>
        <dbReference type="ARBA" id="ARBA00022574"/>
    </source>
</evidence>
<dbReference type="PROSITE" id="PS50082">
    <property type="entry name" value="WD_REPEATS_2"/>
    <property type="match status" value="5"/>
</dbReference>
<dbReference type="PANTHER" id="PTHR19848">
    <property type="entry name" value="WD40 REPEAT PROTEIN"/>
    <property type="match status" value="1"/>
</dbReference>
<sequence length="1535" mass="168558">MVRGGFRGVDLRTAPRSRAPESRESRLRLSALWYDGAERVDRRCRRRRIWVARQERPLRDFAVLIYGAGLGFLTNLATNSADGWAPPFTLIRDHSELLIGAGVLVPAGYYAWRQRKLRTEHDWDAGKNPYPGLQAFDQERESVFFGREGAKRELHDRLDVSGGAPEDRFQLVAGPSGSGKSSLVNAGLAVELRKRRWNLTAPITLNRDPFGSLVHELQGELPKPDADALVRDLRVEGRRALERLRRTDDPRSEHPEVINAVFRGLVGGNRPAALLLDQAEELVTQVDAQTRQEFMAVLHTALADHKRLHVVATMRAEFIDDFLPEPSGALLRDAYFVTRLNRAELRQIITGPARKAGVEIDPDAVAAMVDDATEAGADVLPLLAHLLHNLYEDYGSDGRITLQEYVNSGRVEQAISSTADKVLARLSRQHDEEKVLRTLLRFVSWASHAEDPTRNRVRLDDLDADEKHIVDEFLEARLLVDDENGQRDLAHEALLRQWEPLRSRLAAQRPLLRKRTTFQQRAQEWDQADRRADLLLPESQVDEAVAVTEAVECSALLREFCAASAESRRKARRSRAIAAAQQADQVKSANPQLALAVAREVVELSQDDATTAALWARLNDPLVWSMRRHADRIITVRWDDDGRLWAVDRDGVLMVHDIAQEQPVQVRQLPKEGRLFTAEWTSAETLVFGDAAGLKRWDLAAGEVELVDQQGPVRHPLAMSSTGWLAYDRNGQLAVRAPGEAEPSALLGSSDDVGHAEWGPTGKLAIGDDEGIVRTWDPGTGETAVVHEHVSGVNSLSWSETGLLASVDDHAVRVWDPATGGTEVLRDWRNDLLGATWASREQLIIGVRSGLGSAYRIDAWDSRSKALRTLRYCADQVWAVFPAPGGNLLICMNSGSADLIRADRGQHVEQRRPASACGGSARGTDLLTVGSDGKLWRIGAEDAARLGRDAHSGTADLLAWSAEGLLASARWNYDDYSEVRVWDRRGAETSLVRCGSGAINGLAWSPTGLLAWSERDQVHVWDARSRESRTVLEFAGVVEALAWSSTGLLAAGTSNGGLKVWDSASDTAKVLKRDDYLLSEIETIAWSPEGRLATGDDSGAVRIWDLESGRSTLLAVHTKAVRAVAWSPDGLLASGGDQTVRLCNPENGQNRIVDQQDDELKVLAWSEDGVLASGWSDGAVRVLEPDAAESRLVHEHAYGVEVLAWSGAGQLAASSGALAEPAIIWDQSTSETLQLDSGSGSSWLAWSPDGELTTSDYDDRIRLWNSGFQQSRAIRQHDGPADVVAVSGTGLVASVGLDGELRVWDGRTGDSRVISVGENRLSALAWDSADRLAAARTDRGVSLWDPTTGEFADLTERITRVSAMSWSAGGVLAVGGDDFVVRLLEPGSGQVRELRRHTDVVRALTWLDDDRLVSAGDDGLLIWDAHQGRVLTIGHAVQVRVLAWTPGRPLASADDDGRISLWDPGSGHVITTSQAHEGAVTVLGWRDDGLLMSAGQDRRVLTWNVDTDAERLLREAEERGVRRLTEQERVRFGLV</sequence>
<dbReference type="PANTHER" id="PTHR19848:SF8">
    <property type="entry name" value="F-BOX AND WD REPEAT DOMAIN CONTAINING 7"/>
    <property type="match status" value="1"/>
</dbReference>
<keyword evidence="1 3" id="KW-0853">WD repeat</keyword>
<dbReference type="PROSITE" id="PS50294">
    <property type="entry name" value="WD_REPEATS_REGION"/>
    <property type="match status" value="1"/>
</dbReference>
<dbReference type="Pfam" id="PF20703">
    <property type="entry name" value="nSTAND1"/>
    <property type="match status" value="1"/>
</dbReference>
<evidence type="ECO:0000313" key="6">
    <source>
        <dbReference type="EMBL" id="KAA5831183.1"/>
    </source>
</evidence>
<dbReference type="EMBL" id="VWPH01000009">
    <property type="protein sequence ID" value="KAA5831183.1"/>
    <property type="molecule type" value="Genomic_DNA"/>
</dbReference>
<proteinExistence type="predicted"/>
<dbReference type="Gene3D" id="3.40.50.300">
    <property type="entry name" value="P-loop containing nucleotide triphosphate hydrolases"/>
    <property type="match status" value="1"/>
</dbReference>
<dbReference type="InterPro" id="IPR036322">
    <property type="entry name" value="WD40_repeat_dom_sf"/>
</dbReference>
<dbReference type="InterPro" id="IPR001680">
    <property type="entry name" value="WD40_rpt"/>
</dbReference>
<dbReference type="SUPFAM" id="SSF50978">
    <property type="entry name" value="WD40 repeat-like"/>
    <property type="match status" value="2"/>
</dbReference>
<dbReference type="OrthoDB" id="192618at2"/>
<dbReference type="InterPro" id="IPR027417">
    <property type="entry name" value="P-loop_NTPase"/>
</dbReference>
<protein>
    <submittedName>
        <fullName evidence="6">AAA family ATPase</fullName>
    </submittedName>
</protein>
<accession>A0A5M7BPB2</accession>
<dbReference type="Proteomes" id="UP000323946">
    <property type="component" value="Unassembled WGS sequence"/>
</dbReference>